<protein>
    <recommendedName>
        <fullName evidence="3">Interferon-induced protein 44-like</fullName>
    </recommendedName>
</protein>
<dbReference type="EMBL" id="OZ035840">
    <property type="protein sequence ID" value="CAL1588502.1"/>
    <property type="molecule type" value="Genomic_DNA"/>
</dbReference>
<reference evidence="1 2" key="1">
    <citation type="submission" date="2024-04" db="EMBL/GenBank/DDBJ databases">
        <authorList>
            <person name="Waldvogel A.-M."/>
            <person name="Schoenle A."/>
        </authorList>
    </citation>
    <scope>NUCLEOTIDE SEQUENCE [LARGE SCALE GENOMIC DNA]</scope>
</reference>
<dbReference type="SUPFAM" id="SSF52540">
    <property type="entry name" value="P-loop containing nucleoside triphosphate hydrolases"/>
    <property type="match status" value="1"/>
</dbReference>
<sequence>MKKWFGPTPPAPPSPKLLQKEWRKTPQLEKDDYLQYLLDYQPDRKDVEHIRILLHGPCDAGKSSFINSVETTLRGRMTGQALASVGQNSFTTQYRTHKIQKTKPGSFYPFVFNDIMGLEQDEGFVWDRDFHKSIGICVDDIKMAMEGHVKDGYVFNPLSRFTSADQFYNDSPTVNDQTHVLVCVVSGSTVNLMSDEVMKKMRDVRLAARDLGIPQMAILTKIDEACAEVQSDLQVVYRSKFVQKQMQILSEALGVPLNCIFPVKNYHCEIDRDNDIEKLILMALKQMIDFGEDFVNNFVKTCKSE</sequence>
<dbReference type="CDD" id="cd00882">
    <property type="entry name" value="Ras_like_GTPase"/>
    <property type="match status" value="1"/>
</dbReference>
<evidence type="ECO:0000313" key="2">
    <source>
        <dbReference type="Proteomes" id="UP001497482"/>
    </source>
</evidence>
<dbReference type="Gene3D" id="3.40.50.300">
    <property type="entry name" value="P-loop containing nucleotide triphosphate hydrolases"/>
    <property type="match status" value="1"/>
</dbReference>
<name>A0AAV2KK93_KNICA</name>
<gene>
    <name evidence="1" type="ORF">KC01_LOCUS18288</name>
</gene>
<evidence type="ECO:0008006" key="3">
    <source>
        <dbReference type="Google" id="ProtNLM"/>
    </source>
</evidence>
<dbReference type="InterPro" id="IPR027417">
    <property type="entry name" value="P-loop_NTPase"/>
</dbReference>
<dbReference type="GO" id="GO:0006955">
    <property type="term" value="P:immune response"/>
    <property type="evidence" value="ECO:0007669"/>
    <property type="project" value="TreeGrafter"/>
</dbReference>
<dbReference type="AlphaFoldDB" id="A0AAV2KK93"/>
<accession>A0AAV2KK93</accession>
<proteinExistence type="predicted"/>
<dbReference type="PANTHER" id="PTHR14241:SF1">
    <property type="entry name" value="INTERFERON-INDUCED PROTEIN 44-RELATED"/>
    <property type="match status" value="1"/>
</dbReference>
<organism evidence="1 2">
    <name type="scientific">Knipowitschia caucasica</name>
    <name type="common">Caucasian dwarf goby</name>
    <name type="synonym">Pomatoschistus caucasicus</name>
    <dbReference type="NCBI Taxonomy" id="637954"/>
    <lineage>
        <taxon>Eukaryota</taxon>
        <taxon>Metazoa</taxon>
        <taxon>Chordata</taxon>
        <taxon>Craniata</taxon>
        <taxon>Vertebrata</taxon>
        <taxon>Euteleostomi</taxon>
        <taxon>Actinopterygii</taxon>
        <taxon>Neopterygii</taxon>
        <taxon>Teleostei</taxon>
        <taxon>Neoteleostei</taxon>
        <taxon>Acanthomorphata</taxon>
        <taxon>Gobiaria</taxon>
        <taxon>Gobiiformes</taxon>
        <taxon>Gobioidei</taxon>
        <taxon>Gobiidae</taxon>
        <taxon>Gobiinae</taxon>
        <taxon>Knipowitschia</taxon>
    </lineage>
</organism>
<dbReference type="PANTHER" id="PTHR14241">
    <property type="entry name" value="INTERFERON-INDUCED PROTEIN 44"/>
    <property type="match status" value="1"/>
</dbReference>
<evidence type="ECO:0000313" key="1">
    <source>
        <dbReference type="EMBL" id="CAL1588502.1"/>
    </source>
</evidence>
<dbReference type="Proteomes" id="UP001497482">
    <property type="component" value="Chromosome 18"/>
</dbReference>
<keyword evidence="2" id="KW-1185">Reference proteome</keyword>